<protein>
    <submittedName>
        <fullName evidence="3">SRPBCC domain-containing protein</fullName>
    </submittedName>
</protein>
<dbReference type="InterPro" id="IPR023393">
    <property type="entry name" value="START-like_dom_sf"/>
</dbReference>
<evidence type="ECO:0000313" key="3">
    <source>
        <dbReference type="EMBL" id="MEE2052025.1"/>
    </source>
</evidence>
<evidence type="ECO:0000259" key="2">
    <source>
        <dbReference type="Pfam" id="PF08327"/>
    </source>
</evidence>
<organism evidence="3 4">
    <name type="scientific">Nocardiopsis tropica</name>
    <dbReference type="NCBI Taxonomy" id="109330"/>
    <lineage>
        <taxon>Bacteria</taxon>
        <taxon>Bacillati</taxon>
        <taxon>Actinomycetota</taxon>
        <taxon>Actinomycetes</taxon>
        <taxon>Streptosporangiales</taxon>
        <taxon>Nocardiopsidaceae</taxon>
        <taxon>Nocardiopsis</taxon>
    </lineage>
</organism>
<dbReference type="RefSeq" id="WP_330159078.1">
    <property type="nucleotide sequence ID" value="NZ_BAAAJA010000029.1"/>
</dbReference>
<dbReference type="Pfam" id="PF08327">
    <property type="entry name" value="AHSA1"/>
    <property type="match status" value="1"/>
</dbReference>
<dbReference type="SUPFAM" id="SSF55961">
    <property type="entry name" value="Bet v1-like"/>
    <property type="match status" value="2"/>
</dbReference>
<dbReference type="Gene3D" id="3.30.530.20">
    <property type="match status" value="2"/>
</dbReference>
<name>A0ABU7KRU7_9ACTN</name>
<dbReference type="Proteomes" id="UP001348641">
    <property type="component" value="Unassembled WGS sequence"/>
</dbReference>
<comment type="caution">
    <text evidence="3">The sequence shown here is derived from an EMBL/GenBank/DDBJ whole genome shotgun (WGS) entry which is preliminary data.</text>
</comment>
<evidence type="ECO:0000313" key="4">
    <source>
        <dbReference type="Proteomes" id="UP001348641"/>
    </source>
</evidence>
<comment type="similarity">
    <text evidence="1">Belongs to the AHA1 family.</text>
</comment>
<proteinExistence type="inferred from homology"/>
<evidence type="ECO:0000256" key="1">
    <source>
        <dbReference type="ARBA" id="ARBA00006817"/>
    </source>
</evidence>
<feature type="domain" description="Activator of Hsp90 ATPase homologue 1/2-like C-terminal" evidence="2">
    <location>
        <begin position="153"/>
        <end position="279"/>
    </location>
</feature>
<gene>
    <name evidence="3" type="ORF">Q8A49_16100</name>
</gene>
<reference evidence="3 4" key="1">
    <citation type="submission" date="2023-07" db="EMBL/GenBank/DDBJ databases">
        <authorList>
            <person name="Girao M."/>
            <person name="Carvalho M.F."/>
        </authorList>
    </citation>
    <scope>NUCLEOTIDE SEQUENCE [LARGE SCALE GENOMIC DNA]</scope>
    <source>
        <strain evidence="3 4">66/93</strain>
    </source>
</reference>
<dbReference type="EMBL" id="JAUUCC010000038">
    <property type="protein sequence ID" value="MEE2052025.1"/>
    <property type="molecule type" value="Genomic_DNA"/>
</dbReference>
<sequence length="288" mass="31367">MDEVSDRIERQVDIAAPARRVWELVSRPGWFINDGAVVDHVIEQDGDVSVVRDPVHGDFRIRTEKLDPPGYAAFRWLGGEEGGSTLVEFWIEELETGGVTLSVAESGFSSLGGTEAERRRRVEENTRGWEEELGAARSFLDASTVERSVHVGVTPERLWPVLTRPEHFAAWYAFGGAEFEAVPGAPMELRWDEHGTFRGRVVTVDEPSTFAYRIAAEPDTDPGEGVSTLVTMTVRKSGDGSLLKVVQSGFDALHARFGTVSDNVVPEEEGWAGGLAALAAHLPGAVAP</sequence>
<dbReference type="InterPro" id="IPR013538">
    <property type="entry name" value="ASHA1/2-like_C"/>
</dbReference>
<accession>A0ABU7KRU7</accession>